<evidence type="ECO:0008006" key="4">
    <source>
        <dbReference type="Google" id="ProtNLM"/>
    </source>
</evidence>
<comment type="caution">
    <text evidence="2">The sequence shown here is derived from an EMBL/GenBank/DDBJ whole genome shotgun (WGS) entry which is preliminary data.</text>
</comment>
<dbReference type="PANTHER" id="PTHR30537:SF74">
    <property type="entry name" value="HTH-TYPE TRANSCRIPTIONAL REGULATOR TRPI"/>
    <property type="match status" value="1"/>
</dbReference>
<evidence type="ECO:0000256" key="1">
    <source>
        <dbReference type="ARBA" id="ARBA00009437"/>
    </source>
</evidence>
<comment type="similarity">
    <text evidence="1">Belongs to the LysR transcriptional regulatory family.</text>
</comment>
<evidence type="ECO:0000313" key="3">
    <source>
        <dbReference type="Proteomes" id="UP001519667"/>
    </source>
</evidence>
<reference evidence="2 3" key="1">
    <citation type="submission" date="2021-04" db="EMBL/GenBank/DDBJ databases">
        <title>Pseudomonas boanensis sp. nov., a bacterium isolated from river water used for household purposes in Boane District, Mozambique.</title>
        <authorList>
            <person name="Nicklasson M."/>
            <person name="Martin-Rodriguez A.J."/>
            <person name="Thorell K."/>
            <person name="Neves L."/>
            <person name="Mussagy A."/>
            <person name="Rydberg H.A."/>
            <person name="Hernroth B."/>
            <person name="Svensson-Stadler L."/>
            <person name="Sjoling A."/>
        </authorList>
    </citation>
    <scope>NUCLEOTIDE SEQUENCE [LARGE SCALE GENOMIC DNA]</scope>
    <source>
        <strain evidence="2 3">DB1</strain>
    </source>
</reference>
<dbReference type="EMBL" id="JAGTIS010000002">
    <property type="protein sequence ID" value="MBT8765433.1"/>
    <property type="molecule type" value="Genomic_DNA"/>
</dbReference>
<accession>A0ABS5XCK4</accession>
<protein>
    <recommendedName>
        <fullName evidence="4">LysR substrate-binding domain-containing protein</fullName>
    </recommendedName>
</protein>
<dbReference type="RefSeq" id="WP_215371201.1">
    <property type="nucleotide sequence ID" value="NZ_JAGTIS010000002.1"/>
</dbReference>
<gene>
    <name evidence="2" type="ORF">J7302_04705</name>
</gene>
<keyword evidence="3" id="KW-1185">Reference proteome</keyword>
<proteinExistence type="inferred from homology"/>
<name>A0ABS5XCK4_9GAMM</name>
<dbReference type="InterPro" id="IPR058163">
    <property type="entry name" value="LysR-type_TF_proteobact-type"/>
</dbReference>
<dbReference type="Gene3D" id="3.40.190.10">
    <property type="entry name" value="Periplasmic binding protein-like II"/>
    <property type="match status" value="2"/>
</dbReference>
<sequence length="114" mass="12627">MRPFFTGNTFSSPEPVTSIMRDGYRVFSLAYVAIQAAIDGQGIVLGQCSMIAHDLAAGRLIMPFPRALPLPTSYFLIGSKSAFGKEHCRDFHRWLVTRGREQTAINARLLGLPK</sequence>
<organism evidence="2 3">
    <name type="scientific">Metapseudomonas boanensis</name>
    <dbReference type="NCBI Taxonomy" id="2822138"/>
    <lineage>
        <taxon>Bacteria</taxon>
        <taxon>Pseudomonadati</taxon>
        <taxon>Pseudomonadota</taxon>
        <taxon>Gammaproteobacteria</taxon>
        <taxon>Pseudomonadales</taxon>
        <taxon>Pseudomonadaceae</taxon>
        <taxon>Metapseudomonas</taxon>
    </lineage>
</organism>
<evidence type="ECO:0000313" key="2">
    <source>
        <dbReference type="EMBL" id="MBT8765433.1"/>
    </source>
</evidence>
<dbReference type="SUPFAM" id="SSF53850">
    <property type="entry name" value="Periplasmic binding protein-like II"/>
    <property type="match status" value="1"/>
</dbReference>
<dbReference type="PANTHER" id="PTHR30537">
    <property type="entry name" value="HTH-TYPE TRANSCRIPTIONAL REGULATOR"/>
    <property type="match status" value="1"/>
</dbReference>
<dbReference type="Proteomes" id="UP001519667">
    <property type="component" value="Unassembled WGS sequence"/>
</dbReference>